<dbReference type="InterPro" id="IPR011263">
    <property type="entry name" value="DNA-dir_RNA_pol_RpoA/D/Rpb3"/>
</dbReference>
<keyword evidence="3" id="KW-1133">Transmembrane helix</keyword>
<dbReference type="InterPro" id="IPR036643">
    <property type="entry name" value="RNApol_insert_sf"/>
</dbReference>
<dbReference type="InterPro" id="IPR011262">
    <property type="entry name" value="DNA-dir_RNA_pol_insert"/>
</dbReference>
<dbReference type="WBParaSite" id="HPBE_0000883601-mRNA-1">
    <property type="protein sequence ID" value="HPBE_0000883601-mRNA-1"/>
    <property type="gene ID" value="HPBE_0000883601"/>
</dbReference>
<keyword evidence="6" id="KW-1185">Reference proteome</keyword>
<dbReference type="Pfam" id="PF01193">
    <property type="entry name" value="RNA_pol_L"/>
    <property type="match status" value="1"/>
</dbReference>
<dbReference type="InterPro" id="IPR001173">
    <property type="entry name" value="Glyco_trans_2-like"/>
</dbReference>
<dbReference type="InterPro" id="IPR033901">
    <property type="entry name" value="RNAPI/III_AC40"/>
</dbReference>
<organism evidence="5">
    <name type="scientific">Heligmosomoides polygyrus</name>
    <name type="common">Parasitic roundworm</name>
    <dbReference type="NCBI Taxonomy" id="6339"/>
    <lineage>
        <taxon>Eukaryota</taxon>
        <taxon>Metazoa</taxon>
        <taxon>Ecdysozoa</taxon>
        <taxon>Nematoda</taxon>
        <taxon>Chromadorea</taxon>
        <taxon>Rhabditida</taxon>
        <taxon>Rhabditina</taxon>
        <taxon>Rhabditomorpha</taxon>
        <taxon>Strongyloidea</taxon>
        <taxon>Heligmosomidae</taxon>
        <taxon>Heligmosomoides</taxon>
    </lineage>
</organism>
<dbReference type="CDD" id="cd04188">
    <property type="entry name" value="DPG_synthase"/>
    <property type="match status" value="1"/>
</dbReference>
<sequence length="681" mass="77140">MLFFKLLFGGPSLVDILVFGFTLVALAISGLYLLSSIVSWPKRRRKDFLVPVHTYEGKGEEGKEFPNLLRNDPQERPLFTSSSVYLSVIVPAMNEEERLPIMLDECLEYLLEREKKEEEFSFEIIVVDDGSTDRTADIAAGYSQKHAGKLRVLKLERNLGKGGAVRSGVMHSGGKLILFADADGATKFSDIEKLEKALMRMSRGLDETFPGVAVGSRAHMESESTATRSLFRTILMHAFHLLVYVFSSRTVRDTQCGFKLFTRAAASRVFPVLHIERWAFDVELIYLCELWMIPIAEVSVTWHEVEGSKIVPILSWIQMGRDLLLIWFRYRFKIWTDAVQEIFCIIGVLICRHDHRFQMGVKRHSKAKSEPMDAETFRSDEVRMEEERVLNTYDDDLDFAGYQAGPFDVKNYCKDERSCFQIEIVNEMDDGMSLDFDLINVEAPIANALRRVLLAEVPTMAIEKIYLYQNTSVIQDEVLCHRIGLLPLKVDPRKFVMPTEKVIGVNEHGVDCDEEPEPDPTRNVVFNINEEQFAGDPPRVVHDDILVAKLRPGQQIEASCHAVKGIGRDHAKFSPVATASYRLLPTIRLLSEIRGEAAVRLQESFSEGVIELKEKDGEKIAVVADARRDTCSRNVFRHSDLAPLVELGRKKNHFIFSVESTGALKSAELVVEACKVRNVFG</sequence>
<protein>
    <submittedName>
        <fullName evidence="7">Dolichyl-phosphate beta-glucosyltransferase</fullName>
    </submittedName>
</protein>
<dbReference type="SUPFAM" id="SSF56553">
    <property type="entry name" value="Insert subdomain of RNA polymerase alpha subunit"/>
    <property type="match status" value="1"/>
</dbReference>
<dbReference type="InterPro" id="IPR036603">
    <property type="entry name" value="RBP11-like"/>
</dbReference>
<dbReference type="InterPro" id="IPR035518">
    <property type="entry name" value="DPG_synthase"/>
</dbReference>
<dbReference type="InterPro" id="IPR050518">
    <property type="entry name" value="Rpo3/RPB3_RNA_Pol_subunit"/>
</dbReference>
<gene>
    <name evidence="5" type="ORF">HPBE_LOCUS8837</name>
</gene>
<evidence type="ECO:0000313" key="6">
    <source>
        <dbReference type="Proteomes" id="UP000050761"/>
    </source>
</evidence>
<dbReference type="Gene3D" id="3.30.1360.10">
    <property type="entry name" value="RNA polymerase, RBP11-like subunit"/>
    <property type="match status" value="1"/>
</dbReference>
<keyword evidence="3" id="KW-0812">Transmembrane</keyword>
<dbReference type="Gene3D" id="2.170.120.12">
    <property type="entry name" value="DNA-directed RNA polymerase, insert domain"/>
    <property type="match status" value="1"/>
</dbReference>
<dbReference type="GO" id="GO:0046983">
    <property type="term" value="F:protein dimerization activity"/>
    <property type="evidence" value="ECO:0007669"/>
    <property type="project" value="InterPro"/>
</dbReference>
<feature type="transmembrane region" description="Helical" evidence="3">
    <location>
        <begin position="229"/>
        <end position="246"/>
    </location>
</feature>
<dbReference type="GO" id="GO:0005666">
    <property type="term" value="C:RNA polymerase III complex"/>
    <property type="evidence" value="ECO:0007669"/>
    <property type="project" value="TreeGrafter"/>
</dbReference>
<dbReference type="SUPFAM" id="SSF53448">
    <property type="entry name" value="Nucleotide-diphospho-sugar transferases"/>
    <property type="match status" value="1"/>
</dbReference>
<evidence type="ECO:0000256" key="2">
    <source>
        <dbReference type="ARBA" id="ARBA00023163"/>
    </source>
</evidence>
<dbReference type="PANTHER" id="PTHR11800:SF13">
    <property type="entry name" value="DNA-DIRECTED RNA POLYMERASES I AND III SUBUNIT RPAC1"/>
    <property type="match status" value="1"/>
</dbReference>
<keyword evidence="3" id="KW-0472">Membrane</keyword>
<dbReference type="Proteomes" id="UP000050761">
    <property type="component" value="Unassembled WGS sequence"/>
</dbReference>
<feature type="transmembrane region" description="Helical" evidence="3">
    <location>
        <begin position="12"/>
        <end position="34"/>
    </location>
</feature>
<accession>A0A3P7XTV8</accession>
<evidence type="ECO:0000313" key="7">
    <source>
        <dbReference type="WBParaSite" id="HPBE_0000883601-mRNA-1"/>
    </source>
</evidence>
<dbReference type="PANTHER" id="PTHR11800">
    <property type="entry name" value="DNA-DIRECTED RNA POLYMERASE"/>
    <property type="match status" value="1"/>
</dbReference>
<evidence type="ECO:0000256" key="3">
    <source>
        <dbReference type="SAM" id="Phobius"/>
    </source>
</evidence>
<keyword evidence="2" id="KW-0804">Transcription</keyword>
<dbReference type="CDD" id="cd07032">
    <property type="entry name" value="RNAP_I_II_AC40"/>
    <property type="match status" value="1"/>
</dbReference>
<dbReference type="Gene3D" id="3.30.70.20">
    <property type="match status" value="1"/>
</dbReference>
<dbReference type="SMART" id="SM00662">
    <property type="entry name" value="RPOLD"/>
    <property type="match status" value="1"/>
</dbReference>
<keyword evidence="1" id="KW-0240">DNA-directed RNA polymerase</keyword>
<proteinExistence type="predicted"/>
<evidence type="ECO:0000313" key="5">
    <source>
        <dbReference type="EMBL" id="VDO78031.1"/>
    </source>
</evidence>
<dbReference type="GO" id="GO:0005736">
    <property type="term" value="C:RNA polymerase I complex"/>
    <property type="evidence" value="ECO:0007669"/>
    <property type="project" value="TreeGrafter"/>
</dbReference>
<dbReference type="OrthoDB" id="3784at2759"/>
<reference evidence="7" key="2">
    <citation type="submission" date="2019-09" db="UniProtKB">
        <authorList>
            <consortium name="WormBaseParasite"/>
        </authorList>
    </citation>
    <scope>IDENTIFICATION</scope>
</reference>
<dbReference type="Gene3D" id="3.90.550.10">
    <property type="entry name" value="Spore Coat Polysaccharide Biosynthesis Protein SpsA, Chain A"/>
    <property type="match status" value="1"/>
</dbReference>
<evidence type="ECO:0000259" key="4">
    <source>
        <dbReference type="SMART" id="SM00662"/>
    </source>
</evidence>
<dbReference type="InterPro" id="IPR029044">
    <property type="entry name" value="Nucleotide-diphossugar_trans"/>
</dbReference>
<dbReference type="Pfam" id="PF00535">
    <property type="entry name" value="Glycos_transf_2"/>
    <property type="match status" value="1"/>
</dbReference>
<name>A0A3P7XTV8_HELPZ</name>
<dbReference type="SUPFAM" id="SSF55257">
    <property type="entry name" value="RBP11-like subunits of RNA polymerase"/>
    <property type="match status" value="1"/>
</dbReference>
<reference evidence="5 6" key="1">
    <citation type="submission" date="2018-11" db="EMBL/GenBank/DDBJ databases">
        <authorList>
            <consortium name="Pathogen Informatics"/>
        </authorList>
    </citation>
    <scope>NUCLEOTIDE SEQUENCE [LARGE SCALE GENOMIC DNA]</scope>
</reference>
<dbReference type="Pfam" id="PF01000">
    <property type="entry name" value="RNA_pol_A_bac"/>
    <property type="match status" value="1"/>
</dbReference>
<evidence type="ECO:0000256" key="1">
    <source>
        <dbReference type="ARBA" id="ARBA00022478"/>
    </source>
</evidence>
<dbReference type="EMBL" id="UZAH01026266">
    <property type="protein sequence ID" value="VDO78031.1"/>
    <property type="molecule type" value="Genomic_DNA"/>
</dbReference>
<dbReference type="AlphaFoldDB" id="A0A3P7XTV8"/>
<dbReference type="GO" id="GO:0006351">
    <property type="term" value="P:DNA-templated transcription"/>
    <property type="evidence" value="ECO:0007669"/>
    <property type="project" value="InterPro"/>
</dbReference>
<feature type="domain" description="DNA-directed RNA polymerase RpoA/D/Rpb3-type" evidence="4">
    <location>
        <begin position="433"/>
        <end position="679"/>
    </location>
</feature>
<dbReference type="GO" id="GO:0003899">
    <property type="term" value="F:DNA-directed RNA polymerase activity"/>
    <property type="evidence" value="ECO:0007669"/>
    <property type="project" value="InterPro"/>
</dbReference>